<protein>
    <submittedName>
        <fullName evidence="2">Uncharacterized protein</fullName>
    </submittedName>
</protein>
<name>A0A164MPC6_9AGAM</name>
<organism evidence="2 3">
    <name type="scientific">Sistotremastrum niveocremeum HHB9708</name>
    <dbReference type="NCBI Taxonomy" id="1314777"/>
    <lineage>
        <taxon>Eukaryota</taxon>
        <taxon>Fungi</taxon>
        <taxon>Dikarya</taxon>
        <taxon>Basidiomycota</taxon>
        <taxon>Agaricomycotina</taxon>
        <taxon>Agaricomycetes</taxon>
        <taxon>Sistotremastrales</taxon>
        <taxon>Sistotremastraceae</taxon>
        <taxon>Sertulicium</taxon>
        <taxon>Sertulicium niveocremeum</taxon>
    </lineage>
</organism>
<dbReference type="AlphaFoldDB" id="A0A164MPC6"/>
<proteinExistence type="predicted"/>
<keyword evidence="3" id="KW-1185">Reference proteome</keyword>
<dbReference type="Proteomes" id="UP000076722">
    <property type="component" value="Unassembled WGS sequence"/>
</dbReference>
<keyword evidence="1" id="KW-0732">Signal</keyword>
<evidence type="ECO:0000313" key="2">
    <source>
        <dbReference type="EMBL" id="KZS86900.1"/>
    </source>
</evidence>
<feature type="chain" id="PRO_5007851790" evidence="1">
    <location>
        <begin position="32"/>
        <end position="134"/>
    </location>
</feature>
<accession>A0A164MPC6</accession>
<gene>
    <name evidence="2" type="ORF">SISNIDRAFT_471392</name>
</gene>
<dbReference type="EMBL" id="KV419463">
    <property type="protein sequence ID" value="KZS86900.1"/>
    <property type="molecule type" value="Genomic_DNA"/>
</dbReference>
<reference evidence="2 3" key="1">
    <citation type="journal article" date="2016" name="Mol. Biol. Evol.">
        <title>Comparative Genomics of Early-Diverging Mushroom-Forming Fungi Provides Insights into the Origins of Lignocellulose Decay Capabilities.</title>
        <authorList>
            <person name="Nagy L.G."/>
            <person name="Riley R."/>
            <person name="Tritt A."/>
            <person name="Adam C."/>
            <person name="Daum C."/>
            <person name="Floudas D."/>
            <person name="Sun H."/>
            <person name="Yadav J.S."/>
            <person name="Pangilinan J."/>
            <person name="Larsson K.H."/>
            <person name="Matsuura K."/>
            <person name="Barry K."/>
            <person name="Labutti K."/>
            <person name="Kuo R."/>
            <person name="Ohm R.A."/>
            <person name="Bhattacharya S.S."/>
            <person name="Shirouzu T."/>
            <person name="Yoshinaga Y."/>
            <person name="Martin F.M."/>
            <person name="Grigoriev I.V."/>
            <person name="Hibbett D.S."/>
        </authorList>
    </citation>
    <scope>NUCLEOTIDE SEQUENCE [LARGE SCALE GENOMIC DNA]</scope>
    <source>
        <strain evidence="2 3">HHB9708</strain>
    </source>
</reference>
<sequence length="134" mass="15415">MCIEHGLWDAIGANRYSLLLLLITVLSLHESQETTYNPSHETVLEVLKPAHVVRLSVRTEDWVSESVHPLQTVTLRMQHRQRTRSTTMDRPSYPYEMLYLDYNGTSLALGSPRDAKVHKGSVQVQTWFKPVLNQ</sequence>
<feature type="signal peptide" evidence="1">
    <location>
        <begin position="1"/>
        <end position="31"/>
    </location>
</feature>
<evidence type="ECO:0000256" key="1">
    <source>
        <dbReference type="SAM" id="SignalP"/>
    </source>
</evidence>
<evidence type="ECO:0000313" key="3">
    <source>
        <dbReference type="Proteomes" id="UP000076722"/>
    </source>
</evidence>